<evidence type="ECO:0000313" key="1">
    <source>
        <dbReference type="EMBL" id="KAK3873687.1"/>
    </source>
</evidence>
<keyword evidence="2" id="KW-1185">Reference proteome</keyword>
<gene>
    <name evidence="1" type="ORF">Pcinc_021306</name>
</gene>
<organism evidence="1 2">
    <name type="scientific">Petrolisthes cinctipes</name>
    <name type="common">Flat porcelain crab</name>
    <dbReference type="NCBI Taxonomy" id="88211"/>
    <lineage>
        <taxon>Eukaryota</taxon>
        <taxon>Metazoa</taxon>
        <taxon>Ecdysozoa</taxon>
        <taxon>Arthropoda</taxon>
        <taxon>Crustacea</taxon>
        <taxon>Multicrustacea</taxon>
        <taxon>Malacostraca</taxon>
        <taxon>Eumalacostraca</taxon>
        <taxon>Eucarida</taxon>
        <taxon>Decapoda</taxon>
        <taxon>Pleocyemata</taxon>
        <taxon>Anomura</taxon>
        <taxon>Galatheoidea</taxon>
        <taxon>Porcellanidae</taxon>
        <taxon>Petrolisthes</taxon>
    </lineage>
</organism>
<proteinExistence type="predicted"/>
<accession>A0AAE1FG37</accession>
<sequence>MSLSGEEQELRCVLNWFTNWEEQQRDQFLNVLIEKAVPPDIDQLFQGLDQLTLNSSFQSVFQCQLRLFSQWFDAWTCVHRNKLLYNLHLKDPSFVEKFHYFVNLKS</sequence>
<dbReference type="Pfam" id="PF14969">
    <property type="entry name" value="DUF4508"/>
    <property type="match status" value="1"/>
</dbReference>
<comment type="caution">
    <text evidence="1">The sequence shown here is derived from an EMBL/GenBank/DDBJ whole genome shotgun (WGS) entry which is preliminary data.</text>
</comment>
<dbReference type="PANTHER" id="PTHR16260:SF3">
    <property type="entry name" value="CHROMOSOME 14 OPEN READING FRAME 119-LIKE-RELATED"/>
    <property type="match status" value="1"/>
</dbReference>
<dbReference type="InterPro" id="IPR028019">
    <property type="entry name" value="DUF4508"/>
</dbReference>
<dbReference type="Proteomes" id="UP001286313">
    <property type="component" value="Unassembled WGS sequence"/>
</dbReference>
<reference evidence="1" key="1">
    <citation type="submission" date="2023-10" db="EMBL/GenBank/DDBJ databases">
        <title>Genome assemblies of two species of porcelain crab, Petrolisthes cinctipes and Petrolisthes manimaculis (Anomura: Porcellanidae).</title>
        <authorList>
            <person name="Angst P."/>
        </authorList>
    </citation>
    <scope>NUCLEOTIDE SEQUENCE</scope>
    <source>
        <strain evidence="1">PB745_01</strain>
        <tissue evidence="1">Gill</tissue>
    </source>
</reference>
<dbReference type="PANTHER" id="PTHR16260">
    <property type="entry name" value="SIMILAR TO 1700123O20RIK PROTEIN"/>
    <property type="match status" value="1"/>
</dbReference>
<name>A0AAE1FG37_PETCI</name>
<evidence type="ECO:0000313" key="2">
    <source>
        <dbReference type="Proteomes" id="UP001286313"/>
    </source>
</evidence>
<protein>
    <submittedName>
        <fullName evidence="1">Uncharacterized protein</fullName>
    </submittedName>
</protein>
<dbReference type="EMBL" id="JAWQEG010002196">
    <property type="protein sequence ID" value="KAK3873687.1"/>
    <property type="molecule type" value="Genomic_DNA"/>
</dbReference>
<dbReference type="AlphaFoldDB" id="A0AAE1FG37"/>